<reference evidence="3 4" key="1">
    <citation type="submission" date="2019-07" db="EMBL/GenBank/DDBJ databases">
        <authorList>
            <person name="Zhao L.H."/>
        </authorList>
    </citation>
    <scope>NUCLEOTIDE SEQUENCE [LARGE SCALE GENOMIC DNA]</scope>
    <source>
        <strain evidence="3 4">Co35</strain>
    </source>
</reference>
<dbReference type="AlphaFoldDB" id="A0A554S8Y0"/>
<feature type="region of interest" description="Disordered" evidence="1">
    <location>
        <begin position="47"/>
        <end position="100"/>
    </location>
</feature>
<keyword evidence="4" id="KW-1185">Reference proteome</keyword>
<feature type="transmembrane region" description="Helical" evidence="2">
    <location>
        <begin position="18"/>
        <end position="41"/>
    </location>
</feature>
<keyword evidence="2" id="KW-1133">Transmembrane helix</keyword>
<keyword evidence="2" id="KW-0812">Transmembrane</keyword>
<dbReference type="Proteomes" id="UP000316988">
    <property type="component" value="Unassembled WGS sequence"/>
</dbReference>
<protein>
    <submittedName>
        <fullName evidence="3">Uncharacterized protein</fullName>
    </submittedName>
</protein>
<proteinExistence type="predicted"/>
<dbReference type="OrthoDB" id="9804551at2"/>
<sequence length="174" mass="18574">MDDDQIDLHEVKQPAVRAITWMAVVGAAIGIAFGLLGATVFTATGITGADLPPLTAEPSPTPTEEETPAEEPDDSDDEEPAAPEPQLFAERDQVPPGQRFGLNGLMPGVDEGTTLQVQVQDGDGPWEDFPVTTTVEADGRFETVVYTSRTGERHFRMIVAGGEETTPEVTVRIG</sequence>
<comment type="caution">
    <text evidence="3">The sequence shown here is derived from an EMBL/GenBank/DDBJ whole genome shotgun (WGS) entry which is preliminary data.</text>
</comment>
<evidence type="ECO:0000256" key="2">
    <source>
        <dbReference type="SAM" id="Phobius"/>
    </source>
</evidence>
<evidence type="ECO:0000256" key="1">
    <source>
        <dbReference type="SAM" id="MobiDB-lite"/>
    </source>
</evidence>
<dbReference type="EMBL" id="VLNT01000007">
    <property type="protein sequence ID" value="TSD62782.1"/>
    <property type="molecule type" value="Genomic_DNA"/>
</dbReference>
<accession>A0A554S8Y0</accession>
<evidence type="ECO:0000313" key="3">
    <source>
        <dbReference type="EMBL" id="TSD62782.1"/>
    </source>
</evidence>
<keyword evidence="2" id="KW-0472">Membrane</keyword>
<organism evidence="3 4">
    <name type="scientific">Aeromicrobium piscarium</name>
    <dbReference type="NCBI Taxonomy" id="2590901"/>
    <lineage>
        <taxon>Bacteria</taxon>
        <taxon>Bacillati</taxon>
        <taxon>Actinomycetota</taxon>
        <taxon>Actinomycetes</taxon>
        <taxon>Propionibacteriales</taxon>
        <taxon>Nocardioidaceae</taxon>
        <taxon>Aeromicrobium</taxon>
    </lineage>
</organism>
<dbReference type="RefSeq" id="WP_143913378.1">
    <property type="nucleotide sequence ID" value="NZ_VLNT01000007.1"/>
</dbReference>
<name>A0A554S8Y0_9ACTN</name>
<evidence type="ECO:0000313" key="4">
    <source>
        <dbReference type="Proteomes" id="UP000316988"/>
    </source>
</evidence>
<gene>
    <name evidence="3" type="ORF">FNM00_10425</name>
</gene>
<feature type="compositionally biased region" description="Acidic residues" evidence="1">
    <location>
        <begin position="63"/>
        <end position="81"/>
    </location>
</feature>